<evidence type="ECO:0000313" key="2">
    <source>
        <dbReference type="WBParaSite" id="SVE_1680600.1"/>
    </source>
</evidence>
<accession>A0A0K0FWK9</accession>
<reference evidence="2" key="2">
    <citation type="submission" date="2015-08" db="UniProtKB">
        <authorList>
            <consortium name="WormBaseParasite"/>
        </authorList>
    </citation>
    <scope>IDENTIFICATION</scope>
</reference>
<sequence>MLEEYFEDICWCFETNSLFFAKIIRIISTKLKTRPRKIATIVVLLSCFLLTNPSTANSVSNIILFVPVFTISLFPSQNTIEFDSNDIFLYWSLYSIISIFDPLFQKSTPLYYLLKVFAISTIYLRPFQFRNILKKSVLRKIDIIGDVTERHFNRIIDKCVNITQSDQMLTAICKCDSITSKLSK</sequence>
<organism evidence="1 2">
    <name type="scientific">Strongyloides venezuelensis</name>
    <name type="common">Threadworm</name>
    <dbReference type="NCBI Taxonomy" id="75913"/>
    <lineage>
        <taxon>Eukaryota</taxon>
        <taxon>Metazoa</taxon>
        <taxon>Ecdysozoa</taxon>
        <taxon>Nematoda</taxon>
        <taxon>Chromadorea</taxon>
        <taxon>Rhabditida</taxon>
        <taxon>Tylenchina</taxon>
        <taxon>Panagrolaimomorpha</taxon>
        <taxon>Strongyloidoidea</taxon>
        <taxon>Strongyloididae</taxon>
        <taxon>Strongyloides</taxon>
    </lineage>
</organism>
<name>A0A0K0FWK9_STRVS</name>
<dbReference type="Proteomes" id="UP000035680">
    <property type="component" value="Unassembled WGS sequence"/>
</dbReference>
<dbReference type="AlphaFoldDB" id="A0A0K0FWK9"/>
<protein>
    <submittedName>
        <fullName evidence="2">Odorant receptor</fullName>
    </submittedName>
</protein>
<dbReference type="WBParaSite" id="SVE_1680600.1">
    <property type="protein sequence ID" value="SVE_1680600.1"/>
    <property type="gene ID" value="SVE_1680600"/>
</dbReference>
<keyword evidence="1" id="KW-1185">Reference proteome</keyword>
<proteinExistence type="predicted"/>
<reference evidence="1" key="1">
    <citation type="submission" date="2014-07" db="EMBL/GenBank/DDBJ databases">
        <authorList>
            <person name="Martin A.A"/>
            <person name="De Silva N."/>
        </authorList>
    </citation>
    <scope>NUCLEOTIDE SEQUENCE</scope>
</reference>
<evidence type="ECO:0000313" key="1">
    <source>
        <dbReference type="Proteomes" id="UP000035680"/>
    </source>
</evidence>